<dbReference type="Proteomes" id="UP000799437">
    <property type="component" value="Unassembled WGS sequence"/>
</dbReference>
<evidence type="ECO:0008006" key="5">
    <source>
        <dbReference type="Google" id="ProtNLM"/>
    </source>
</evidence>
<proteinExistence type="predicted"/>
<dbReference type="PANTHER" id="PTHR36182">
    <property type="entry name" value="PROTEIN, PUTATIVE (AFU_ORTHOLOGUE AFUA_6G10930)-RELATED"/>
    <property type="match status" value="1"/>
</dbReference>
<evidence type="ECO:0000256" key="1">
    <source>
        <dbReference type="SAM" id="MobiDB-lite"/>
    </source>
</evidence>
<name>A0A6A6VY25_9PEZI</name>
<protein>
    <recommendedName>
        <fullName evidence="5">Lytic polysaccharide monooxygenase</fullName>
    </recommendedName>
</protein>
<evidence type="ECO:0000313" key="3">
    <source>
        <dbReference type="EMBL" id="KAF2754739.1"/>
    </source>
</evidence>
<accession>A0A6A6VY25</accession>
<keyword evidence="2" id="KW-0732">Signal</keyword>
<dbReference type="AlphaFoldDB" id="A0A6A6VY25"/>
<sequence length="467" mass="47757">MFTSSLASCLALALLSTANAHMVMSNPKPPNFGVLRNAPMTSNIWPCKIGETTKVEGQAPIIYAFDDPSYGAVTKAQAGKSMEVEFTGSAVHGGGSCQFSVNYGDTPSKNVEDWKVIHTILGGCPAQHEGNLDEGGNDKRGHAKGLTCKNAGQDKSTGTNCVRAFDIPIPKDIQNGKAFFAWTWFNHIGNREMYMNCAPIQITGGKDDSSGVSKLPTLFAANMGGAPGTCNTGEGILSIPDKHIGQSVVNNLKSVDEASIGNCGKAGTGHGNAGGYGGDASAPSSPASVPSSAAYSEGDKPAPTPSPPAKNPPTAPTPGKNPPAAPASYEKSPPVAPSPAEDTPAPPSSSKENPPALSPAKDNTTEVPSDGYSPASSPAKDNATEVPSDSYAPVGSGPASSSNGVPCKPDGAIICISDTQWGTCNHGFAVPQAVSAGTVCSGTAIKALAKSKRHSIHHLRSHPRSFI</sequence>
<evidence type="ECO:0000313" key="4">
    <source>
        <dbReference type="Proteomes" id="UP000799437"/>
    </source>
</evidence>
<dbReference type="EMBL" id="ML996579">
    <property type="protein sequence ID" value="KAF2754739.1"/>
    <property type="molecule type" value="Genomic_DNA"/>
</dbReference>
<dbReference type="OrthoDB" id="2342176at2759"/>
<feature type="compositionally biased region" description="Low complexity" evidence="1">
    <location>
        <begin position="279"/>
        <end position="296"/>
    </location>
</feature>
<dbReference type="PANTHER" id="PTHR36182:SF2">
    <property type="entry name" value="LYTIC POLYSACCHARIDE MONOOXYGENASE"/>
    <property type="match status" value="1"/>
</dbReference>
<feature type="compositionally biased region" description="Pro residues" evidence="1">
    <location>
        <begin position="302"/>
        <end position="325"/>
    </location>
</feature>
<evidence type="ECO:0000256" key="2">
    <source>
        <dbReference type="SAM" id="SignalP"/>
    </source>
</evidence>
<gene>
    <name evidence="3" type="ORF">EJ05DRAFT_131853</name>
</gene>
<dbReference type="Gene3D" id="2.70.50.70">
    <property type="match status" value="1"/>
</dbReference>
<dbReference type="GeneID" id="54480213"/>
<organism evidence="3 4">
    <name type="scientific">Pseudovirgaria hyperparasitica</name>
    <dbReference type="NCBI Taxonomy" id="470096"/>
    <lineage>
        <taxon>Eukaryota</taxon>
        <taxon>Fungi</taxon>
        <taxon>Dikarya</taxon>
        <taxon>Ascomycota</taxon>
        <taxon>Pezizomycotina</taxon>
        <taxon>Dothideomycetes</taxon>
        <taxon>Dothideomycetes incertae sedis</taxon>
        <taxon>Acrospermales</taxon>
        <taxon>Acrospermaceae</taxon>
        <taxon>Pseudovirgaria</taxon>
    </lineage>
</organism>
<keyword evidence="4" id="KW-1185">Reference proteome</keyword>
<dbReference type="RefSeq" id="XP_033597190.1">
    <property type="nucleotide sequence ID" value="XM_033739159.1"/>
</dbReference>
<reference evidence="3" key="1">
    <citation type="journal article" date="2020" name="Stud. Mycol.">
        <title>101 Dothideomycetes genomes: a test case for predicting lifestyles and emergence of pathogens.</title>
        <authorList>
            <person name="Haridas S."/>
            <person name="Albert R."/>
            <person name="Binder M."/>
            <person name="Bloem J."/>
            <person name="Labutti K."/>
            <person name="Salamov A."/>
            <person name="Andreopoulos B."/>
            <person name="Baker S."/>
            <person name="Barry K."/>
            <person name="Bills G."/>
            <person name="Bluhm B."/>
            <person name="Cannon C."/>
            <person name="Castanera R."/>
            <person name="Culley D."/>
            <person name="Daum C."/>
            <person name="Ezra D."/>
            <person name="Gonzalez J."/>
            <person name="Henrissat B."/>
            <person name="Kuo A."/>
            <person name="Liang C."/>
            <person name="Lipzen A."/>
            <person name="Lutzoni F."/>
            <person name="Magnuson J."/>
            <person name="Mondo S."/>
            <person name="Nolan M."/>
            <person name="Ohm R."/>
            <person name="Pangilinan J."/>
            <person name="Park H.-J."/>
            <person name="Ramirez L."/>
            <person name="Alfaro M."/>
            <person name="Sun H."/>
            <person name="Tritt A."/>
            <person name="Yoshinaga Y."/>
            <person name="Zwiers L.-H."/>
            <person name="Turgeon B."/>
            <person name="Goodwin S."/>
            <person name="Spatafora J."/>
            <person name="Crous P."/>
            <person name="Grigoriev I."/>
        </authorList>
    </citation>
    <scope>NUCLEOTIDE SEQUENCE</scope>
    <source>
        <strain evidence="3">CBS 121739</strain>
    </source>
</reference>
<feature type="signal peptide" evidence="2">
    <location>
        <begin position="1"/>
        <end position="20"/>
    </location>
</feature>
<feature type="region of interest" description="Disordered" evidence="1">
    <location>
        <begin position="274"/>
        <end position="405"/>
    </location>
</feature>
<feature type="chain" id="PRO_5025606967" description="Lytic polysaccharide monooxygenase" evidence="2">
    <location>
        <begin position="21"/>
        <end position="467"/>
    </location>
</feature>